<keyword evidence="3" id="KW-1185">Reference proteome</keyword>
<feature type="region of interest" description="Disordered" evidence="1">
    <location>
        <begin position="34"/>
        <end position="124"/>
    </location>
</feature>
<evidence type="ECO:0000256" key="1">
    <source>
        <dbReference type="SAM" id="MobiDB-lite"/>
    </source>
</evidence>
<accession>A0A453GBI0</accession>
<dbReference type="Proteomes" id="UP000015105">
    <property type="component" value="Chromosome 3D"/>
</dbReference>
<reference evidence="2" key="4">
    <citation type="submission" date="2019-03" db="UniProtKB">
        <authorList>
            <consortium name="EnsemblPlants"/>
        </authorList>
    </citation>
    <scope>IDENTIFICATION</scope>
</reference>
<dbReference type="EnsemblPlants" id="AET3Gv20948700.2">
    <property type="protein sequence ID" value="AET3Gv20948700.2"/>
    <property type="gene ID" value="AET3Gv20948700"/>
</dbReference>
<reference evidence="2" key="3">
    <citation type="journal article" date="2017" name="Nature">
        <title>Genome sequence of the progenitor of the wheat D genome Aegilops tauschii.</title>
        <authorList>
            <person name="Luo M.C."/>
            <person name="Gu Y.Q."/>
            <person name="Puiu D."/>
            <person name="Wang H."/>
            <person name="Twardziok S.O."/>
            <person name="Deal K.R."/>
            <person name="Huo N."/>
            <person name="Zhu T."/>
            <person name="Wang L."/>
            <person name="Wang Y."/>
            <person name="McGuire P.E."/>
            <person name="Liu S."/>
            <person name="Long H."/>
            <person name="Ramasamy R.K."/>
            <person name="Rodriguez J.C."/>
            <person name="Van S.L."/>
            <person name="Yuan L."/>
            <person name="Wang Z."/>
            <person name="Xia Z."/>
            <person name="Xiao L."/>
            <person name="Anderson O.D."/>
            <person name="Ouyang S."/>
            <person name="Liang Y."/>
            <person name="Zimin A.V."/>
            <person name="Pertea G."/>
            <person name="Qi P."/>
            <person name="Bennetzen J.L."/>
            <person name="Dai X."/>
            <person name="Dawson M.W."/>
            <person name="Muller H.G."/>
            <person name="Kugler K."/>
            <person name="Rivarola-Duarte L."/>
            <person name="Spannagl M."/>
            <person name="Mayer K.F.X."/>
            <person name="Lu F.H."/>
            <person name="Bevan M.W."/>
            <person name="Leroy P."/>
            <person name="Li P."/>
            <person name="You F.M."/>
            <person name="Sun Q."/>
            <person name="Liu Z."/>
            <person name="Lyons E."/>
            <person name="Wicker T."/>
            <person name="Salzberg S.L."/>
            <person name="Devos K.M."/>
            <person name="Dvorak J."/>
        </authorList>
    </citation>
    <scope>NUCLEOTIDE SEQUENCE [LARGE SCALE GENOMIC DNA]</scope>
    <source>
        <strain evidence="2">cv. AL8/78</strain>
    </source>
</reference>
<evidence type="ECO:0000313" key="2">
    <source>
        <dbReference type="EnsemblPlants" id="AET3Gv20948700.2"/>
    </source>
</evidence>
<reference evidence="2" key="5">
    <citation type="journal article" date="2021" name="G3 (Bethesda)">
        <title>Aegilops tauschii genome assembly Aet v5.0 features greater sequence contiguity and improved annotation.</title>
        <authorList>
            <person name="Wang L."/>
            <person name="Zhu T."/>
            <person name="Rodriguez J.C."/>
            <person name="Deal K.R."/>
            <person name="Dubcovsky J."/>
            <person name="McGuire P.E."/>
            <person name="Lux T."/>
            <person name="Spannagl M."/>
            <person name="Mayer K.F.X."/>
            <person name="Baldrich P."/>
            <person name="Meyers B.C."/>
            <person name="Huo N."/>
            <person name="Gu Y.Q."/>
            <person name="Zhou H."/>
            <person name="Devos K.M."/>
            <person name="Bennetzen J.L."/>
            <person name="Unver T."/>
            <person name="Budak H."/>
            <person name="Gulick P.J."/>
            <person name="Galiba G."/>
            <person name="Kalapos B."/>
            <person name="Nelson D.R."/>
            <person name="Li P."/>
            <person name="You F.M."/>
            <person name="Luo M.C."/>
            <person name="Dvorak J."/>
        </authorList>
    </citation>
    <scope>NUCLEOTIDE SEQUENCE [LARGE SCALE GENOMIC DNA]</scope>
    <source>
        <strain evidence="2">cv. AL8/78</strain>
    </source>
</reference>
<organism evidence="2 3">
    <name type="scientific">Aegilops tauschii subsp. strangulata</name>
    <name type="common">Goatgrass</name>
    <dbReference type="NCBI Taxonomy" id="200361"/>
    <lineage>
        <taxon>Eukaryota</taxon>
        <taxon>Viridiplantae</taxon>
        <taxon>Streptophyta</taxon>
        <taxon>Embryophyta</taxon>
        <taxon>Tracheophyta</taxon>
        <taxon>Spermatophyta</taxon>
        <taxon>Magnoliopsida</taxon>
        <taxon>Liliopsida</taxon>
        <taxon>Poales</taxon>
        <taxon>Poaceae</taxon>
        <taxon>BOP clade</taxon>
        <taxon>Pooideae</taxon>
        <taxon>Triticodae</taxon>
        <taxon>Triticeae</taxon>
        <taxon>Triticinae</taxon>
        <taxon>Aegilops</taxon>
    </lineage>
</organism>
<reference evidence="3" key="2">
    <citation type="journal article" date="2017" name="Nat. Plants">
        <title>The Aegilops tauschii genome reveals multiple impacts of transposons.</title>
        <authorList>
            <person name="Zhao G."/>
            <person name="Zou C."/>
            <person name="Li K."/>
            <person name="Wang K."/>
            <person name="Li T."/>
            <person name="Gao L."/>
            <person name="Zhang X."/>
            <person name="Wang H."/>
            <person name="Yang Z."/>
            <person name="Liu X."/>
            <person name="Jiang W."/>
            <person name="Mao L."/>
            <person name="Kong X."/>
            <person name="Jiao Y."/>
            <person name="Jia J."/>
        </authorList>
    </citation>
    <scope>NUCLEOTIDE SEQUENCE [LARGE SCALE GENOMIC DNA]</scope>
    <source>
        <strain evidence="3">cv. AL8/78</strain>
    </source>
</reference>
<evidence type="ECO:0000313" key="3">
    <source>
        <dbReference type="Proteomes" id="UP000015105"/>
    </source>
</evidence>
<dbReference type="Gramene" id="AET3Gv20948700.2">
    <property type="protein sequence ID" value="AET3Gv20948700.2"/>
    <property type="gene ID" value="AET3Gv20948700"/>
</dbReference>
<feature type="compositionally biased region" description="Low complexity" evidence="1">
    <location>
        <begin position="66"/>
        <end position="85"/>
    </location>
</feature>
<dbReference type="AlphaFoldDB" id="A0A453GBI0"/>
<proteinExistence type="predicted"/>
<sequence>MRRRDAAEMSRLTCPVVAPQSLSILQVQPRELAANEESSFRSAPPVSDLRVASDDVAETPSVEQATPPVEQTTTPVEQTTPPVEQATTSVEQTTPPVEEAPDICENQCRPPGSEALPRGIVQDK</sequence>
<protein>
    <submittedName>
        <fullName evidence="2">Uncharacterized protein</fullName>
    </submittedName>
</protein>
<reference evidence="3" key="1">
    <citation type="journal article" date="2014" name="Science">
        <title>Ancient hybridizations among the ancestral genomes of bread wheat.</title>
        <authorList>
            <consortium name="International Wheat Genome Sequencing Consortium,"/>
            <person name="Marcussen T."/>
            <person name="Sandve S.R."/>
            <person name="Heier L."/>
            <person name="Spannagl M."/>
            <person name="Pfeifer M."/>
            <person name="Jakobsen K.S."/>
            <person name="Wulff B.B."/>
            <person name="Steuernagel B."/>
            <person name="Mayer K.F."/>
            <person name="Olsen O.A."/>
        </authorList>
    </citation>
    <scope>NUCLEOTIDE SEQUENCE [LARGE SCALE GENOMIC DNA]</scope>
    <source>
        <strain evidence="3">cv. AL8/78</strain>
    </source>
</reference>
<feature type="compositionally biased region" description="Polar residues" evidence="1">
    <location>
        <begin position="86"/>
        <end position="95"/>
    </location>
</feature>
<name>A0A453GBI0_AEGTS</name>